<dbReference type="SUPFAM" id="SSF54001">
    <property type="entry name" value="Cysteine proteinases"/>
    <property type="match status" value="1"/>
</dbReference>
<dbReference type="InterPro" id="IPR038765">
    <property type="entry name" value="Papain-like_cys_pep_sf"/>
</dbReference>
<dbReference type="PANTHER" id="PTHR35249">
    <property type="entry name" value="DYNEIN REGULATORY COMPLEX SUBUNIT 7"/>
    <property type="match status" value="1"/>
</dbReference>
<dbReference type="EMBL" id="ASPP01008256">
    <property type="protein sequence ID" value="ETO25834.1"/>
    <property type="molecule type" value="Genomic_DNA"/>
</dbReference>
<reference evidence="1 2" key="1">
    <citation type="journal article" date="2013" name="Curr. Biol.">
        <title>The Genome of the Foraminiferan Reticulomyxa filosa.</title>
        <authorList>
            <person name="Glockner G."/>
            <person name="Hulsmann N."/>
            <person name="Schleicher M."/>
            <person name="Noegel A.A."/>
            <person name="Eichinger L."/>
            <person name="Gallinger C."/>
            <person name="Pawlowski J."/>
            <person name="Sierra R."/>
            <person name="Euteneuer U."/>
            <person name="Pillet L."/>
            <person name="Moustafa A."/>
            <person name="Platzer M."/>
            <person name="Groth M."/>
            <person name="Szafranski K."/>
            <person name="Schliwa M."/>
        </authorList>
    </citation>
    <scope>NUCLEOTIDE SEQUENCE [LARGE SCALE GENOMIC DNA]</scope>
</reference>
<name>X6NJB8_RETFI</name>
<dbReference type="PANTHER" id="PTHR35249:SF2">
    <property type="entry name" value="DYNEIN REGULATORY COMPLEX SUBUNIT 7"/>
    <property type="match status" value="1"/>
</dbReference>
<dbReference type="Proteomes" id="UP000023152">
    <property type="component" value="Unassembled WGS sequence"/>
</dbReference>
<organism evidence="1 2">
    <name type="scientific">Reticulomyxa filosa</name>
    <dbReference type="NCBI Taxonomy" id="46433"/>
    <lineage>
        <taxon>Eukaryota</taxon>
        <taxon>Sar</taxon>
        <taxon>Rhizaria</taxon>
        <taxon>Retaria</taxon>
        <taxon>Foraminifera</taxon>
        <taxon>Monothalamids</taxon>
        <taxon>Reticulomyxidae</taxon>
        <taxon>Reticulomyxa</taxon>
    </lineage>
</organism>
<comment type="caution">
    <text evidence="1">The sequence shown here is derived from an EMBL/GenBank/DDBJ whole genome shotgun (WGS) entry which is preliminary data.</text>
</comment>
<protein>
    <submittedName>
        <fullName evidence="1">Uncharacterized protein</fullName>
    </submittedName>
</protein>
<keyword evidence="2" id="KW-1185">Reference proteome</keyword>
<evidence type="ECO:0000313" key="2">
    <source>
        <dbReference type="Proteomes" id="UP000023152"/>
    </source>
</evidence>
<evidence type="ECO:0000313" key="1">
    <source>
        <dbReference type="EMBL" id="ETO25834.1"/>
    </source>
</evidence>
<accession>X6NJB8</accession>
<sequence>MDIFNTNELNTSKPMAITIETFDQTQLISKYEYLKKMRESKYPNENFKNSFDEIHILEYAECFRRQFVQLFPKRPDLLLSAQNEFGIKVKIIILLKTEQKENSMHSKNLEICVHFNSTNLAKTHDNMEFGKMCKISLLEIRNGDSLDFSIFLVSLLRGSGYDAYVVSGFAAKDTTLCTQSSCSCPEAILNQTKWVSPEESSNIESKFEIPSHYQIPDRTVKPTTFSECLKEKEKSLENQKINEVEKANAVNIVEKSSIDPLERQRVHFWVLVRAGCRYGLKKN</sequence>
<dbReference type="GO" id="GO:0048870">
    <property type="term" value="P:cell motility"/>
    <property type="evidence" value="ECO:0007669"/>
    <property type="project" value="TreeGrafter"/>
</dbReference>
<dbReference type="GO" id="GO:0031514">
    <property type="term" value="C:motile cilium"/>
    <property type="evidence" value="ECO:0007669"/>
    <property type="project" value="TreeGrafter"/>
</dbReference>
<dbReference type="AlphaFoldDB" id="X6NJB8"/>
<gene>
    <name evidence="1" type="ORF">RFI_11303</name>
</gene>
<dbReference type="OrthoDB" id="10262874at2759"/>
<dbReference type="InterPro" id="IPR033551">
    <property type="entry name" value="DRC7/lobo"/>
</dbReference>
<proteinExistence type="predicted"/>